<dbReference type="PANTHER" id="PTHR35006:SF4">
    <property type="entry name" value="BLR7706 PROTEIN"/>
    <property type="match status" value="1"/>
</dbReference>
<protein>
    <submittedName>
        <fullName evidence="2">VOC family protein</fullName>
    </submittedName>
</protein>
<reference evidence="2" key="1">
    <citation type="submission" date="2019-11" db="EMBL/GenBank/DDBJ databases">
        <title>Genome-resolved metagenomics to study the prevalence of co-infection and intraspecific heterogeneity among plant pathogen metapopulations.</title>
        <authorList>
            <person name="Newberry E."/>
            <person name="Bhandari R."/>
            <person name="Kemble J."/>
            <person name="Sikora E."/>
            <person name="Potnis N."/>
        </authorList>
    </citation>
    <scope>NUCLEOTIDE SEQUENCE</scope>
    <source>
        <strain evidence="2">Xe_Pep_Tuscaloosa_18b</strain>
    </source>
</reference>
<feature type="region of interest" description="Disordered" evidence="1">
    <location>
        <begin position="1"/>
        <end position="26"/>
    </location>
</feature>
<name>A0A6B3KE94_XANEU</name>
<dbReference type="EMBL" id="JAAGYV010000009">
    <property type="protein sequence ID" value="NEK71680.1"/>
    <property type="molecule type" value="Genomic_DNA"/>
</dbReference>
<gene>
    <name evidence="2" type="ORF">G3W62_02470</name>
</gene>
<dbReference type="InterPro" id="IPR004360">
    <property type="entry name" value="Glyas_Fos-R_dOase_dom"/>
</dbReference>
<feature type="compositionally biased region" description="Low complexity" evidence="1">
    <location>
        <begin position="1"/>
        <end position="10"/>
    </location>
</feature>
<dbReference type="CDD" id="cd07262">
    <property type="entry name" value="VOC_like"/>
    <property type="match status" value="1"/>
</dbReference>
<accession>A0A6B3KE94</accession>
<evidence type="ECO:0000313" key="2">
    <source>
        <dbReference type="EMBL" id="NEK71680.1"/>
    </source>
</evidence>
<dbReference type="AlphaFoldDB" id="A0A6B3KE94"/>
<dbReference type="PANTHER" id="PTHR35006">
    <property type="entry name" value="GLYOXALASE FAMILY PROTEIN (AFU_ORTHOLOGUE AFUA_5G14830)"/>
    <property type="match status" value="1"/>
</dbReference>
<dbReference type="Pfam" id="PF00903">
    <property type="entry name" value="Glyoxalase"/>
    <property type="match status" value="1"/>
</dbReference>
<proteinExistence type="predicted"/>
<dbReference type="SUPFAM" id="SSF54593">
    <property type="entry name" value="Glyoxalase/Bleomycin resistance protein/Dihydroxybiphenyl dioxygenase"/>
    <property type="match status" value="1"/>
</dbReference>
<comment type="caution">
    <text evidence="2">The sequence shown here is derived from an EMBL/GenBank/DDBJ whole genome shotgun (WGS) entry which is preliminary data.</text>
</comment>
<evidence type="ECO:0000256" key="1">
    <source>
        <dbReference type="SAM" id="MobiDB-lite"/>
    </source>
</evidence>
<sequence length="163" mass="17290">MQHAIDAGARADQHRRRHAAVPSPSTAAPMLQHVSLGVRTIEISAEFFDATLGAPGYVRVWSDLEPGTLDQAVGDGRPGDDDCLALKQRQATQCAPGVGFHLAFAATDASAVDAFHRAALRHGGHCNGAPGLRPDYGDDYYAAFVDDPDGHHIEAVVDCTPPR</sequence>
<dbReference type="Gene3D" id="3.10.180.10">
    <property type="entry name" value="2,3-Dihydroxybiphenyl 1,2-Dioxygenase, domain 1"/>
    <property type="match status" value="1"/>
</dbReference>
<dbReference type="InterPro" id="IPR029068">
    <property type="entry name" value="Glyas_Bleomycin-R_OHBP_Dase"/>
</dbReference>
<dbReference type="PROSITE" id="PS51819">
    <property type="entry name" value="VOC"/>
    <property type="match status" value="1"/>
</dbReference>
<dbReference type="InterPro" id="IPR037523">
    <property type="entry name" value="VOC_core"/>
</dbReference>
<organism evidence="2">
    <name type="scientific">Xanthomonas euvesicatoria</name>
    <dbReference type="NCBI Taxonomy" id="456327"/>
    <lineage>
        <taxon>Bacteria</taxon>
        <taxon>Pseudomonadati</taxon>
        <taxon>Pseudomonadota</taxon>
        <taxon>Gammaproteobacteria</taxon>
        <taxon>Lysobacterales</taxon>
        <taxon>Lysobacteraceae</taxon>
        <taxon>Xanthomonas</taxon>
    </lineage>
</organism>